<keyword evidence="3" id="KW-1003">Cell membrane</keyword>
<feature type="domain" description="ABC-type glycine betaine transport system substrate-binding" evidence="6">
    <location>
        <begin position="38"/>
        <end position="282"/>
    </location>
</feature>
<evidence type="ECO:0000256" key="1">
    <source>
        <dbReference type="ARBA" id="ARBA00004236"/>
    </source>
</evidence>
<dbReference type="EMBL" id="AP025292">
    <property type="protein sequence ID" value="BDC98824.1"/>
    <property type="molecule type" value="Genomic_DNA"/>
</dbReference>
<dbReference type="PANTHER" id="PTHR47737">
    <property type="entry name" value="GLYCINE BETAINE/PROLINE BETAINE TRANSPORT SYSTEM PERMEASE PROTEIN PROW"/>
    <property type="match status" value="1"/>
</dbReference>
<dbReference type="RefSeq" id="WP_338397891.1">
    <property type="nucleotide sequence ID" value="NZ_AP025292.1"/>
</dbReference>
<dbReference type="Gene3D" id="3.40.190.100">
    <property type="entry name" value="Glycine betaine-binding periplasmic protein, domain 2"/>
    <property type="match status" value="1"/>
</dbReference>
<keyword evidence="8" id="KW-1185">Reference proteome</keyword>
<comment type="subcellular location">
    <subcellularLocation>
        <location evidence="1">Cell membrane</location>
    </subcellularLocation>
</comment>
<dbReference type="PANTHER" id="PTHR47737:SF1">
    <property type="entry name" value="GLYCINE BETAINE_PROLINE BETAINE TRANSPORT SYSTEM PERMEASE PROTEIN PROW"/>
    <property type="match status" value="1"/>
</dbReference>
<dbReference type="InterPro" id="IPR007210">
    <property type="entry name" value="ABC_Gly_betaine_transp_sub-bd"/>
</dbReference>
<keyword evidence="2" id="KW-0813">Transport</keyword>
<dbReference type="PROSITE" id="PS51257">
    <property type="entry name" value="PROKAR_LIPOPROTEIN"/>
    <property type="match status" value="1"/>
</dbReference>
<evidence type="ECO:0000313" key="7">
    <source>
        <dbReference type="EMBL" id="BDC98824.1"/>
    </source>
</evidence>
<dbReference type="CDD" id="cd13639">
    <property type="entry name" value="PBP2_OpuAC_like"/>
    <property type="match status" value="1"/>
</dbReference>
<reference evidence="7 8" key="1">
    <citation type="submission" date="2021-12" db="EMBL/GenBank/DDBJ databases">
        <title>Genome sequencing of bacteria with rrn-lacking chromosome and rrn-plasmid.</title>
        <authorList>
            <person name="Anda M."/>
            <person name="Iwasaki W."/>
        </authorList>
    </citation>
    <scope>NUCLEOTIDE SEQUENCE [LARGE SCALE GENOMIC DNA]</scope>
    <source>
        <strain evidence="7 8">NBRC 101262</strain>
    </source>
</reference>
<dbReference type="Proteomes" id="UP001354989">
    <property type="component" value="Chromosome"/>
</dbReference>
<proteinExistence type="predicted"/>
<name>A0ABM7VDH7_9BACT</name>
<keyword evidence="4" id="KW-0472">Membrane</keyword>
<evidence type="ECO:0000256" key="3">
    <source>
        <dbReference type="ARBA" id="ARBA00022475"/>
    </source>
</evidence>
<feature type="signal peptide" evidence="5">
    <location>
        <begin position="1"/>
        <end position="23"/>
    </location>
</feature>
<keyword evidence="5" id="KW-0732">Signal</keyword>
<feature type="chain" id="PRO_5045589208" evidence="5">
    <location>
        <begin position="24"/>
        <end position="293"/>
    </location>
</feature>
<dbReference type="Gene3D" id="3.40.190.10">
    <property type="entry name" value="Periplasmic binding protein-like II"/>
    <property type="match status" value="1"/>
</dbReference>
<protein>
    <submittedName>
        <fullName evidence="7">Glycine/betaine ABC transporter</fullName>
    </submittedName>
</protein>
<dbReference type="SUPFAM" id="SSF53850">
    <property type="entry name" value="Periplasmic binding protein-like II"/>
    <property type="match status" value="1"/>
</dbReference>
<evidence type="ECO:0000256" key="2">
    <source>
        <dbReference type="ARBA" id="ARBA00022448"/>
    </source>
</evidence>
<sequence>MKNLFSIFSASLYLMLSLFCGCAGENSSVKQESAQNAKEITFAYVNWAESVAMTYLAKSVLEAKGYDVKLFQGSATEVFSALSNGDADVFLDVWLPKTHQHLVDQFKNDINPVGQTVANTKTGFVVPAYMEHVNSIADLDSVAEQFGGMIVGIDESSGLMEKARQAIATYQLKINLVPTDGKRMVSRLRNAVQQEEPIVVTLWRPHYIFADTKLKFLKDPLNVFGEGESIYVYEHRKFSEADPILNRFLKNFKLTNTELSRLMEAFEDKKEDPEMSAKKWVEANKILVNSWFN</sequence>
<evidence type="ECO:0000259" key="6">
    <source>
        <dbReference type="Pfam" id="PF04069"/>
    </source>
</evidence>
<evidence type="ECO:0000313" key="8">
    <source>
        <dbReference type="Proteomes" id="UP001354989"/>
    </source>
</evidence>
<organism evidence="7 8">
    <name type="scientific">Persicobacter psychrovividus</name>
    <dbReference type="NCBI Taxonomy" id="387638"/>
    <lineage>
        <taxon>Bacteria</taxon>
        <taxon>Pseudomonadati</taxon>
        <taxon>Bacteroidota</taxon>
        <taxon>Cytophagia</taxon>
        <taxon>Cytophagales</taxon>
        <taxon>Persicobacteraceae</taxon>
        <taxon>Persicobacter</taxon>
    </lineage>
</organism>
<dbReference type="Pfam" id="PF04069">
    <property type="entry name" value="OpuAC"/>
    <property type="match status" value="1"/>
</dbReference>
<gene>
    <name evidence="7" type="ORF">PEPS_11050</name>
</gene>
<evidence type="ECO:0000256" key="4">
    <source>
        <dbReference type="ARBA" id="ARBA00023136"/>
    </source>
</evidence>
<evidence type="ECO:0000256" key="5">
    <source>
        <dbReference type="SAM" id="SignalP"/>
    </source>
</evidence>
<accession>A0ABM7VDH7</accession>